<evidence type="ECO:0000256" key="3">
    <source>
        <dbReference type="ARBA" id="ARBA00023239"/>
    </source>
</evidence>
<name>A0A133VFI0_9EURY</name>
<protein>
    <recommendedName>
        <fullName evidence="7">phosphomevalonate dehydratase</fullName>
        <ecNumber evidence="7">4.2.1.182</ecNumber>
    </recommendedName>
</protein>
<keyword evidence="2" id="KW-0414">Isoprene biosynthesis</keyword>
<dbReference type="InterPro" id="IPR012016">
    <property type="entry name" value="PMDh-S-like"/>
</dbReference>
<keyword evidence="3" id="KW-0456">Lyase</keyword>
<evidence type="ECO:0000256" key="2">
    <source>
        <dbReference type="ARBA" id="ARBA00023229"/>
    </source>
</evidence>
<evidence type="ECO:0000256" key="6">
    <source>
        <dbReference type="ARBA" id="ARBA00046520"/>
    </source>
</evidence>
<evidence type="ECO:0000256" key="1">
    <source>
        <dbReference type="ARBA" id="ARBA00005092"/>
    </source>
</evidence>
<dbReference type="PIRSF" id="PIRSF004966">
    <property type="entry name" value="UCP004966"/>
    <property type="match status" value="1"/>
</dbReference>
<keyword evidence="10" id="KW-1185">Reference proteome</keyword>
<dbReference type="AlphaFoldDB" id="A0A133VFI0"/>
<comment type="subunit">
    <text evidence="6">Heterodimer composed of a large subunit (PMDh-L) and a small subunit (PMDh-S).</text>
</comment>
<dbReference type="Proteomes" id="UP000070549">
    <property type="component" value="Unassembled WGS sequence"/>
</dbReference>
<dbReference type="PANTHER" id="PTHR36577:SF3">
    <property type="entry name" value="DUF521 DOMAIN PROTEIN (AFU_ORTHOLOGUE AFUA_6G00490)"/>
    <property type="match status" value="1"/>
</dbReference>
<comment type="function">
    <text evidence="5">Component of a hydro-lyase that catalyzes the dehydration of mevalonate 5-phosphate (MVA5P) to form trans-anhydromevalonate 5-phosphate (tAHMP). Involved in the archaeal mevalonate (MVA) pathway, which provides fundamental precursors for isoprenoid biosynthesis, such as isopentenyl diphosphate (IPP) and dimethylallyl diphosphate (DMAPP).</text>
</comment>
<accession>A0A133VFI0</accession>
<comment type="pathway">
    <text evidence="1">Isoprenoid biosynthesis; isopentenyl diphosphate biosynthesis via mevalonate pathway.</text>
</comment>
<reference evidence="9 10" key="1">
    <citation type="journal article" date="2016" name="Sci. Rep.">
        <title>Metabolic traits of an uncultured archaeal lineage -MSBL1- from brine pools of the Red Sea.</title>
        <authorList>
            <person name="Mwirichia R."/>
            <person name="Alam I."/>
            <person name="Rashid M."/>
            <person name="Vinu M."/>
            <person name="Ba-Alawi W."/>
            <person name="Anthony Kamau A."/>
            <person name="Kamanda Ngugi D."/>
            <person name="Goker M."/>
            <person name="Klenk H.P."/>
            <person name="Bajic V."/>
            <person name="Stingl U."/>
        </authorList>
    </citation>
    <scope>NUCLEOTIDE SEQUENCE [LARGE SCALE GENOMIC DNA]</scope>
    <source>
        <strain evidence="9">SCGC-AAA382A03</strain>
    </source>
</reference>
<dbReference type="Pfam" id="PF01989">
    <property type="entry name" value="AcnX_swivel_put"/>
    <property type="match status" value="1"/>
</dbReference>
<dbReference type="Gene3D" id="3.50.30.10">
    <property type="entry name" value="Phosphohistidine domain"/>
    <property type="match status" value="1"/>
</dbReference>
<dbReference type="CDD" id="cd01356">
    <property type="entry name" value="AcnX_swivel"/>
    <property type="match status" value="1"/>
</dbReference>
<evidence type="ECO:0000313" key="9">
    <source>
        <dbReference type="EMBL" id="KXB05206.1"/>
    </source>
</evidence>
<dbReference type="GO" id="GO:0008299">
    <property type="term" value="P:isoprenoid biosynthetic process"/>
    <property type="evidence" value="ECO:0007669"/>
    <property type="project" value="UniProtKB-KW"/>
</dbReference>
<dbReference type="SUPFAM" id="SSF52016">
    <property type="entry name" value="LeuD/IlvD-like"/>
    <property type="match status" value="1"/>
</dbReference>
<dbReference type="EC" id="4.2.1.182" evidence="7"/>
<comment type="caution">
    <text evidence="9">The sequence shown here is derived from an EMBL/GenBank/DDBJ whole genome shotgun (WGS) entry which is preliminary data.</text>
</comment>
<comment type="catalytic activity">
    <reaction evidence="4">
        <text>(R)-5-phosphomevalonate = (2E)-3-methyl-5-phosphooxypent-2-enoate + H2O</text>
        <dbReference type="Rhea" id="RHEA:78975"/>
        <dbReference type="ChEBI" id="CHEBI:15377"/>
        <dbReference type="ChEBI" id="CHEBI:58146"/>
        <dbReference type="ChEBI" id="CHEBI:229665"/>
        <dbReference type="EC" id="4.2.1.182"/>
    </reaction>
    <physiologicalReaction direction="left-to-right" evidence="4">
        <dbReference type="Rhea" id="RHEA:78976"/>
    </physiologicalReaction>
</comment>
<evidence type="ECO:0000256" key="7">
    <source>
        <dbReference type="ARBA" id="ARBA00047176"/>
    </source>
</evidence>
<dbReference type="PANTHER" id="PTHR36577">
    <property type="entry name" value="DUF521 DOMAIN PROTEIN (AFU_ORTHOLOGUE AFUA_6G00490)"/>
    <property type="match status" value="1"/>
</dbReference>
<evidence type="ECO:0000256" key="5">
    <source>
        <dbReference type="ARBA" id="ARBA00045299"/>
    </source>
</evidence>
<evidence type="ECO:0000313" key="10">
    <source>
        <dbReference type="Proteomes" id="UP000070549"/>
    </source>
</evidence>
<dbReference type="GO" id="GO:0016829">
    <property type="term" value="F:lyase activity"/>
    <property type="evidence" value="ECO:0007669"/>
    <property type="project" value="UniProtKB-KW"/>
</dbReference>
<evidence type="ECO:0000256" key="4">
    <source>
        <dbReference type="ARBA" id="ARBA00045120"/>
    </source>
</evidence>
<dbReference type="InterPro" id="IPR002840">
    <property type="entry name" value="PMDh-S-like_dom"/>
</dbReference>
<feature type="domain" description="Phosphomevalonate dehydratase small subunit-like" evidence="8">
    <location>
        <begin position="28"/>
        <end position="112"/>
    </location>
</feature>
<dbReference type="EMBL" id="LHYC01000029">
    <property type="protein sequence ID" value="KXB05206.1"/>
    <property type="molecule type" value="Genomic_DNA"/>
</dbReference>
<gene>
    <name evidence="9" type="ORF">AKJ49_01310</name>
</gene>
<proteinExistence type="predicted"/>
<sequence>MSKKKIKGRGLTKGSVKAECIVSKKAFGFWRSIDLENGTVIDKNSDIQGKNVKDKILVFPEGRGSTDGSIAFLEAVRKNCYPKGIINKESEPILVAGAVLAEKLYETTIPMMDRLEKDLYETIQTGDVIEIDADKEEIIIY</sequence>
<evidence type="ECO:0000259" key="8">
    <source>
        <dbReference type="Pfam" id="PF01989"/>
    </source>
</evidence>
<organism evidence="9 10">
    <name type="scientific">candidate division MSBL1 archaeon SCGC-AAA382A03</name>
    <dbReference type="NCBI Taxonomy" id="1698278"/>
    <lineage>
        <taxon>Archaea</taxon>
        <taxon>Methanobacteriati</taxon>
        <taxon>Methanobacteriota</taxon>
        <taxon>candidate division MSBL1</taxon>
    </lineage>
</organism>